<dbReference type="OrthoDB" id="9773293at2"/>
<feature type="domain" description="AB hydrolase-1" evidence="2">
    <location>
        <begin position="33"/>
        <end position="279"/>
    </location>
</feature>
<organism evidence="3 4">
    <name type="scientific">Paenibacillus bovis</name>
    <dbReference type="NCBI Taxonomy" id="1616788"/>
    <lineage>
        <taxon>Bacteria</taxon>
        <taxon>Bacillati</taxon>
        <taxon>Bacillota</taxon>
        <taxon>Bacilli</taxon>
        <taxon>Bacillales</taxon>
        <taxon>Paenibacillaceae</taxon>
        <taxon>Paenibacillus</taxon>
    </lineage>
</organism>
<dbReference type="GO" id="GO:0016787">
    <property type="term" value="F:hydrolase activity"/>
    <property type="evidence" value="ECO:0007669"/>
    <property type="project" value="UniProtKB-KW"/>
</dbReference>
<evidence type="ECO:0000313" key="4">
    <source>
        <dbReference type="Proteomes" id="UP000078148"/>
    </source>
</evidence>
<dbReference type="InterPro" id="IPR000073">
    <property type="entry name" value="AB_hydrolase_1"/>
</dbReference>
<gene>
    <name evidence="3" type="ORF">AR543_04240</name>
</gene>
<evidence type="ECO:0000256" key="1">
    <source>
        <dbReference type="ARBA" id="ARBA00022801"/>
    </source>
</evidence>
<dbReference type="KEGG" id="pbv:AR543_04240"/>
<evidence type="ECO:0000313" key="3">
    <source>
        <dbReference type="EMBL" id="ANF95300.1"/>
    </source>
</evidence>
<protein>
    <submittedName>
        <fullName evidence="3">Alpha/beta hydrolase</fullName>
    </submittedName>
</protein>
<keyword evidence="1 3" id="KW-0378">Hydrolase</keyword>
<dbReference type="InterPro" id="IPR000639">
    <property type="entry name" value="Epox_hydrolase-like"/>
</dbReference>
<dbReference type="STRING" id="1616788.AR543_04240"/>
<dbReference type="Pfam" id="PF00561">
    <property type="entry name" value="Abhydrolase_1"/>
    <property type="match status" value="1"/>
</dbReference>
<proteinExistence type="predicted"/>
<dbReference type="EMBL" id="CP013023">
    <property type="protein sequence ID" value="ANF95300.1"/>
    <property type="molecule type" value="Genomic_DNA"/>
</dbReference>
<dbReference type="AlphaFoldDB" id="A0A172ZDT2"/>
<reference evidence="3 4" key="2">
    <citation type="journal article" date="2016" name="Int. J. Syst. Evol. Microbiol.">
        <title>Paenibacillus bovis sp. nov., isolated from raw yak (Bos grunniens) milk.</title>
        <authorList>
            <person name="Gao C."/>
            <person name="Han J."/>
            <person name="Liu Z."/>
            <person name="Xu X."/>
            <person name="Hang F."/>
            <person name="Wu Z."/>
        </authorList>
    </citation>
    <scope>NUCLEOTIDE SEQUENCE [LARGE SCALE GENOMIC DNA]</scope>
    <source>
        <strain evidence="3 4">BD3526</strain>
    </source>
</reference>
<dbReference type="RefSeq" id="WP_060532099.1">
    <property type="nucleotide sequence ID" value="NZ_CP013023.1"/>
</dbReference>
<evidence type="ECO:0000259" key="2">
    <source>
        <dbReference type="Pfam" id="PF00561"/>
    </source>
</evidence>
<dbReference type="PRINTS" id="PR00111">
    <property type="entry name" value="ABHYDROLASE"/>
</dbReference>
<keyword evidence="4" id="KW-1185">Reference proteome</keyword>
<sequence>MTTYTTPLEIEHHTVATNGINLHVAQAGPVDGPLVILLHGFPEFWHGWMNQIEALVAEGYRVWAPDQRGYNLSDKPQGIDSYTLDVLVDDIAGLIQSSGHAQVDMVGHDWGAIVLWRLSERYPELIRRQVIMNVPHPAVMMDFLKSHAKQMMKSAYVFFFQIPDLPEKILAAKDWKRLTGMLQQSANEGAFSEEELDLYRAAWSQPGADTAMLNWYRALMQKRPDISDTAMITVPTRMIWGSNDQALSKEMSDLSIRKCENGELIHLDHCTHWLHHEDPKRVNTLILQHLKYD</sequence>
<dbReference type="Proteomes" id="UP000078148">
    <property type="component" value="Chromosome"/>
</dbReference>
<reference evidence="4" key="1">
    <citation type="submission" date="2015-10" db="EMBL/GenBank/DDBJ databases">
        <title>Genome of Paenibacillus bovis sp. nov.</title>
        <authorList>
            <person name="Wu Z."/>
            <person name="Gao C."/>
            <person name="Liu Z."/>
            <person name="Zheng H."/>
        </authorList>
    </citation>
    <scope>NUCLEOTIDE SEQUENCE [LARGE SCALE GENOMIC DNA]</scope>
    <source>
        <strain evidence="4">BD3526</strain>
    </source>
</reference>
<dbReference type="Gene3D" id="3.40.50.1820">
    <property type="entry name" value="alpha/beta hydrolase"/>
    <property type="match status" value="1"/>
</dbReference>
<dbReference type="PANTHER" id="PTHR43329">
    <property type="entry name" value="EPOXIDE HYDROLASE"/>
    <property type="match status" value="1"/>
</dbReference>
<dbReference type="InterPro" id="IPR029058">
    <property type="entry name" value="AB_hydrolase_fold"/>
</dbReference>
<dbReference type="PRINTS" id="PR00412">
    <property type="entry name" value="EPOXHYDRLASE"/>
</dbReference>
<dbReference type="SUPFAM" id="SSF53474">
    <property type="entry name" value="alpha/beta-Hydrolases"/>
    <property type="match status" value="1"/>
</dbReference>
<name>A0A172ZDT2_9BACL</name>
<accession>A0A172ZDT2</accession>